<dbReference type="Pfam" id="PF00385">
    <property type="entry name" value="Chromo"/>
    <property type="match status" value="1"/>
</dbReference>
<dbReference type="InterPro" id="IPR023780">
    <property type="entry name" value="Chromo_domain"/>
</dbReference>
<evidence type="ECO:0000259" key="2">
    <source>
        <dbReference type="Pfam" id="PF24626"/>
    </source>
</evidence>
<evidence type="ECO:0000313" key="3">
    <source>
        <dbReference type="EMBL" id="TMW85767.1"/>
    </source>
</evidence>
<dbReference type="EMBL" id="RXGB01007130">
    <property type="protein sequence ID" value="TMW85767.1"/>
    <property type="molecule type" value="Genomic_DNA"/>
</dbReference>
<accession>A0A6N2ATF9</accession>
<organism evidence="3">
    <name type="scientific">Solanum chilense</name>
    <name type="common">Tomato</name>
    <name type="synonym">Lycopersicon chilense</name>
    <dbReference type="NCBI Taxonomy" id="4083"/>
    <lineage>
        <taxon>Eukaryota</taxon>
        <taxon>Viridiplantae</taxon>
        <taxon>Streptophyta</taxon>
        <taxon>Embryophyta</taxon>
        <taxon>Tracheophyta</taxon>
        <taxon>Spermatophyta</taxon>
        <taxon>Magnoliopsida</taxon>
        <taxon>eudicotyledons</taxon>
        <taxon>Gunneridae</taxon>
        <taxon>Pentapetalae</taxon>
        <taxon>asterids</taxon>
        <taxon>lamiids</taxon>
        <taxon>Solanales</taxon>
        <taxon>Solanaceae</taxon>
        <taxon>Solanoideae</taxon>
        <taxon>Solaneae</taxon>
        <taxon>Solanum</taxon>
        <taxon>Solanum subgen. Lycopersicon</taxon>
    </lineage>
</organism>
<name>A0A6N2ATF9_SOLCI</name>
<dbReference type="Pfam" id="PF24626">
    <property type="entry name" value="SH3_Tf2-1"/>
    <property type="match status" value="1"/>
</dbReference>
<sequence>MEGVMRFGKKGKLSPWYIGPYRISKRVGNVAYELELPQELEEVHPVFHISMLKKCPGDPSFIIPTENVGIKDNLSYEEVPIQIFDHQVRKLRKNEVASVKVLWRNQFVEESTWEAEEDMNKRHPHLF</sequence>
<evidence type="ECO:0000259" key="1">
    <source>
        <dbReference type="Pfam" id="PF00385"/>
    </source>
</evidence>
<feature type="domain" description="Chromo" evidence="1">
    <location>
        <begin position="82"/>
        <end position="126"/>
    </location>
</feature>
<comment type="caution">
    <text evidence="3">The sequence shown here is derived from an EMBL/GenBank/DDBJ whole genome shotgun (WGS) entry which is preliminary data.</text>
</comment>
<proteinExistence type="predicted"/>
<protein>
    <submittedName>
        <fullName evidence="3">Uncharacterized protein</fullName>
    </submittedName>
</protein>
<dbReference type="InterPro" id="IPR056924">
    <property type="entry name" value="SH3_Tf2-1"/>
</dbReference>
<reference evidence="3" key="1">
    <citation type="submission" date="2019-05" db="EMBL/GenBank/DDBJ databases">
        <title>The de novo reference genome and transcriptome assemblies of the wild tomato species Solanum chilense.</title>
        <authorList>
            <person name="Stam R."/>
            <person name="Nosenko T."/>
            <person name="Hoerger A.C."/>
            <person name="Stephan W."/>
            <person name="Seidel M.A."/>
            <person name="Kuhn J.M.M."/>
            <person name="Haberer G."/>
            <person name="Tellier A."/>
        </authorList>
    </citation>
    <scope>NUCLEOTIDE SEQUENCE</scope>
    <source>
        <tissue evidence="3">Mature leaves</tissue>
    </source>
</reference>
<dbReference type="PANTHER" id="PTHR46148:SF56">
    <property type="entry name" value="RETROTRANSPOSON PROTEIN"/>
    <property type="match status" value="1"/>
</dbReference>
<dbReference type="InterPro" id="IPR016197">
    <property type="entry name" value="Chromo-like_dom_sf"/>
</dbReference>
<dbReference type="PANTHER" id="PTHR46148">
    <property type="entry name" value="CHROMO DOMAIN-CONTAINING PROTEIN"/>
    <property type="match status" value="1"/>
</dbReference>
<dbReference type="SUPFAM" id="SSF54160">
    <property type="entry name" value="Chromo domain-like"/>
    <property type="match status" value="1"/>
</dbReference>
<gene>
    <name evidence="3" type="ORF">EJD97_022560</name>
</gene>
<feature type="domain" description="Tf2-1-like SH3-like" evidence="2">
    <location>
        <begin position="6"/>
        <end position="55"/>
    </location>
</feature>
<feature type="non-terminal residue" evidence="3">
    <location>
        <position position="127"/>
    </location>
</feature>
<dbReference type="AlphaFoldDB" id="A0A6N2ATF9"/>